<reference evidence="1 2" key="1">
    <citation type="submission" date="2018-08" db="EMBL/GenBank/DDBJ databases">
        <title>A genome reference for cultivated species of the human gut microbiota.</title>
        <authorList>
            <person name="Zou Y."/>
            <person name="Xue W."/>
            <person name="Luo G."/>
        </authorList>
    </citation>
    <scope>NUCLEOTIDE SEQUENCE [LARGE SCALE GENOMIC DNA]</scope>
    <source>
        <strain evidence="1 2">AF24-29</strain>
    </source>
</reference>
<sequence>MRTLTKEQVLRCQRHAHHLDKKLPRKQRLEAVSACGLVNSPPGSWELAMAVRVAALTRDDLRSDLIETKSLMQTWSLRGAPTIFPTAEAGTFLNALAAQPDEVPIYAQPLSYTAQALAAHRHELLEALRQACAVLEHKTIVGKAQLDHDLAEAMKPFLPKTVRDHADEPSLVAENQTLLEAAVSYLLRQCALEGRVMMGERQGNQPAFTSPAVWFDHPLDRSAPPRQIVEKFLHCYGPATVQDFARWSGCGLPQAKRLWALTEADRVEIEVEGKRGWMLEADLPLLESLPPESPSIQLLGPHDPFLDLPQRGWILPDKSAQKKVWRTVGSPGVVIRDTQIIGFWNARVQREKTAVQFTLFETLDEEKRFQVQTEMAQLQTFLGRSLGTCRFVE</sequence>
<protein>
    <submittedName>
        <fullName evidence="1">Winged helix DNA-binding domain-containing protein</fullName>
    </submittedName>
</protein>
<gene>
    <name evidence="1" type="ORF">DWY25_11570</name>
</gene>
<dbReference type="GO" id="GO:0003677">
    <property type="term" value="F:DNA binding"/>
    <property type="evidence" value="ECO:0007669"/>
    <property type="project" value="UniProtKB-KW"/>
</dbReference>
<name>A0A412FX11_9FIRM</name>
<keyword evidence="2" id="KW-1185">Reference proteome</keyword>
<dbReference type="EMBL" id="QRUP01000014">
    <property type="protein sequence ID" value="RGR72697.1"/>
    <property type="molecule type" value="Genomic_DNA"/>
</dbReference>
<evidence type="ECO:0000313" key="2">
    <source>
        <dbReference type="Proteomes" id="UP000284178"/>
    </source>
</evidence>
<keyword evidence="1" id="KW-0238">DNA-binding</keyword>
<comment type="caution">
    <text evidence="1">The sequence shown here is derived from an EMBL/GenBank/DDBJ whole genome shotgun (WGS) entry which is preliminary data.</text>
</comment>
<dbReference type="PANTHER" id="PTHR38479">
    <property type="entry name" value="LMO0824 PROTEIN"/>
    <property type="match status" value="1"/>
</dbReference>
<dbReference type="InterPro" id="IPR009351">
    <property type="entry name" value="AlkZ-like"/>
</dbReference>
<dbReference type="AlphaFoldDB" id="A0A412FX11"/>
<dbReference type="Proteomes" id="UP000284178">
    <property type="component" value="Unassembled WGS sequence"/>
</dbReference>
<dbReference type="RefSeq" id="WP_117895373.1">
    <property type="nucleotide sequence ID" value="NZ_CABJCV010000014.1"/>
</dbReference>
<accession>A0A412FX11</accession>
<dbReference type="Pfam" id="PF06224">
    <property type="entry name" value="AlkZ-like"/>
    <property type="match status" value="1"/>
</dbReference>
<organism evidence="1 2">
    <name type="scientific">Holdemania filiformis</name>
    <dbReference type="NCBI Taxonomy" id="61171"/>
    <lineage>
        <taxon>Bacteria</taxon>
        <taxon>Bacillati</taxon>
        <taxon>Bacillota</taxon>
        <taxon>Erysipelotrichia</taxon>
        <taxon>Erysipelotrichales</taxon>
        <taxon>Erysipelotrichaceae</taxon>
        <taxon>Holdemania</taxon>
    </lineage>
</organism>
<dbReference type="PANTHER" id="PTHR38479:SF2">
    <property type="entry name" value="WINGED HELIX DNA-BINDING DOMAIN-CONTAINING PROTEIN"/>
    <property type="match status" value="1"/>
</dbReference>
<proteinExistence type="predicted"/>
<evidence type="ECO:0000313" key="1">
    <source>
        <dbReference type="EMBL" id="RGR72697.1"/>
    </source>
</evidence>
<dbReference type="GeneID" id="83016030"/>